<dbReference type="Proteomes" id="UP000292235">
    <property type="component" value="Chromosome"/>
</dbReference>
<feature type="region of interest" description="Disordered" evidence="1">
    <location>
        <begin position="150"/>
        <end position="181"/>
    </location>
</feature>
<feature type="region of interest" description="Disordered" evidence="1">
    <location>
        <begin position="105"/>
        <end position="138"/>
    </location>
</feature>
<evidence type="ECO:0000313" key="2">
    <source>
        <dbReference type="EMBL" id="QBI56660.1"/>
    </source>
</evidence>
<dbReference type="KEGG" id="strr:EKD16_24580"/>
<keyword evidence="3" id="KW-1185">Reference proteome</keyword>
<feature type="region of interest" description="Disordered" evidence="1">
    <location>
        <begin position="209"/>
        <end position="307"/>
    </location>
</feature>
<feature type="compositionally biased region" description="Basic residues" evidence="1">
    <location>
        <begin position="219"/>
        <end position="228"/>
    </location>
</feature>
<feature type="compositionally biased region" description="Pro residues" evidence="1">
    <location>
        <begin position="152"/>
        <end position="161"/>
    </location>
</feature>
<sequence>MSVCRAAGGLTEMRRRRWRMVGPAPIGSVARRWPVRRGGSGPLRGLVGLPGGGWSYGNAAATVADGWACAHRFGGSAVARPAGRVGSAARSCRSAGRRVVFTGKPQRGRRMAGPAPIGSGARRWRARRGGDGAGGAGPAVIGVSACGRPRPRPAALPPPCAGPVGGTATPSRPAGAGRSPMPVHPAMIANLWPRNTLTCDYKFAIDGSSRAESTAAERRPRRARHRRAPGPSTAGRTHRRPRRPSFPGKRPAARQTNKAAQRTRAAPPPRAATGEHPARWERASPRGPLKAGVTPRFHSRPAFMNTA</sequence>
<reference evidence="2 3" key="1">
    <citation type="submission" date="2019-02" db="EMBL/GenBank/DDBJ databases">
        <authorList>
            <person name="Khodamoradi S."/>
            <person name="Hahnke R.L."/>
            <person name="Kaempfer P."/>
            <person name="Schumann P."/>
            <person name="Rohde M."/>
            <person name="Steinert M."/>
            <person name="Luzhetskyy A."/>
            <person name="Wink J."/>
            <person name="Ruckert C."/>
        </authorList>
    </citation>
    <scope>NUCLEOTIDE SEQUENCE [LARGE SCALE GENOMIC DNA]</scope>
    <source>
        <strain evidence="2 3">M2</strain>
    </source>
</reference>
<accession>A0A4P6Q8A3</accession>
<gene>
    <name evidence="2" type="ORF">EKD16_24580</name>
</gene>
<proteinExistence type="predicted"/>
<dbReference type="AlphaFoldDB" id="A0A4P6Q8A3"/>
<evidence type="ECO:0000256" key="1">
    <source>
        <dbReference type="SAM" id="MobiDB-lite"/>
    </source>
</evidence>
<name>A0A4P6Q8A3_9ACTN</name>
<dbReference type="EMBL" id="CP036455">
    <property type="protein sequence ID" value="QBI56660.1"/>
    <property type="molecule type" value="Genomic_DNA"/>
</dbReference>
<protein>
    <submittedName>
        <fullName evidence="2">Uncharacterized protein</fullName>
    </submittedName>
</protein>
<evidence type="ECO:0000313" key="3">
    <source>
        <dbReference type="Proteomes" id="UP000292235"/>
    </source>
</evidence>
<organism evidence="2 3">
    <name type="scientific">Streptomonospora litoralis</name>
    <dbReference type="NCBI Taxonomy" id="2498135"/>
    <lineage>
        <taxon>Bacteria</taxon>
        <taxon>Bacillati</taxon>
        <taxon>Actinomycetota</taxon>
        <taxon>Actinomycetes</taxon>
        <taxon>Streptosporangiales</taxon>
        <taxon>Nocardiopsidaceae</taxon>
        <taxon>Streptomonospora</taxon>
    </lineage>
</organism>